<feature type="domain" description="Knr4/Smi1-like" evidence="1">
    <location>
        <begin position="40"/>
        <end position="155"/>
    </location>
</feature>
<dbReference type="SUPFAM" id="SSF160631">
    <property type="entry name" value="SMI1/KNR4-like"/>
    <property type="match status" value="1"/>
</dbReference>
<evidence type="ECO:0000259" key="1">
    <source>
        <dbReference type="Pfam" id="PF09346"/>
    </source>
</evidence>
<dbReference type="RefSeq" id="WP_192597808.1">
    <property type="nucleotide sequence ID" value="NZ_JADBEL010000004.1"/>
</dbReference>
<evidence type="ECO:0000313" key="2">
    <source>
        <dbReference type="EMBL" id="MBE1554010.1"/>
    </source>
</evidence>
<keyword evidence="3" id="KW-1185">Reference proteome</keyword>
<dbReference type="InterPro" id="IPR037883">
    <property type="entry name" value="Knr4/Smi1-like_sf"/>
</dbReference>
<reference evidence="2" key="1">
    <citation type="submission" date="2020-10" db="EMBL/GenBank/DDBJ databases">
        <title>Genomic Encyclopedia of Type Strains, Phase IV (KMG-IV): sequencing the most valuable type-strain genomes for metagenomic binning, comparative biology and taxonomic classification.</title>
        <authorList>
            <person name="Goeker M."/>
        </authorList>
    </citation>
    <scope>NUCLEOTIDE SEQUENCE</scope>
    <source>
        <strain evidence="2">DSM 13886</strain>
    </source>
</reference>
<dbReference type="EMBL" id="JADBEL010000004">
    <property type="protein sequence ID" value="MBE1554010.1"/>
    <property type="molecule type" value="Genomic_DNA"/>
</dbReference>
<dbReference type="Gene3D" id="3.40.1580.10">
    <property type="entry name" value="SMI1/KNR4-like"/>
    <property type="match status" value="1"/>
</dbReference>
<proteinExistence type="predicted"/>
<organism evidence="2 3">
    <name type="scientific">Sporosarcina limicola</name>
    <dbReference type="NCBI Taxonomy" id="34101"/>
    <lineage>
        <taxon>Bacteria</taxon>
        <taxon>Bacillati</taxon>
        <taxon>Bacillota</taxon>
        <taxon>Bacilli</taxon>
        <taxon>Bacillales</taxon>
        <taxon>Caryophanaceae</taxon>
        <taxon>Sporosarcina</taxon>
    </lineage>
</organism>
<dbReference type="InterPro" id="IPR018958">
    <property type="entry name" value="Knr4/Smi1-like_dom"/>
</dbReference>
<accession>A0A927RC53</accession>
<evidence type="ECO:0000313" key="3">
    <source>
        <dbReference type="Proteomes" id="UP000658225"/>
    </source>
</evidence>
<dbReference type="AlphaFoldDB" id="A0A927RC53"/>
<comment type="caution">
    <text evidence="2">The sequence shown here is derived from an EMBL/GenBank/DDBJ whole genome shotgun (WGS) entry which is preliminary data.</text>
</comment>
<gene>
    <name evidence="2" type="ORF">H4683_001085</name>
</gene>
<sequence>MNNKCSEFISWTKDNGWYIADKFEYGLNLNDSIASRYKEIPEGYLEFIKRVKECITPSEKTWFICEDEYNNNSDTAFKWNEFEVLSLEAAENDEDWKSEITSWWDKYLPIVMSVDDGYSFYAIDLTNDIGAIVQGSEPEFEEVEKIANSLEDFFQLIMSNTIKMQ</sequence>
<protein>
    <recommendedName>
        <fullName evidence="1">Knr4/Smi1-like domain-containing protein</fullName>
    </recommendedName>
</protein>
<name>A0A927RC53_9BACL</name>
<dbReference type="Pfam" id="PF09346">
    <property type="entry name" value="SMI1_KNR4"/>
    <property type="match status" value="1"/>
</dbReference>
<dbReference type="Proteomes" id="UP000658225">
    <property type="component" value="Unassembled WGS sequence"/>
</dbReference>